<evidence type="ECO:0008006" key="3">
    <source>
        <dbReference type="Google" id="ProtNLM"/>
    </source>
</evidence>
<dbReference type="RefSeq" id="WP_010829056.1">
    <property type="nucleotide sequence ID" value="NZ_KB944867.1"/>
</dbReference>
<dbReference type="EMBL" id="ASDZ01000032">
    <property type="protein sequence ID" value="EOK10059.1"/>
    <property type="molecule type" value="Genomic_DNA"/>
</dbReference>
<evidence type="ECO:0000313" key="1">
    <source>
        <dbReference type="EMBL" id="EOK10059.1"/>
    </source>
</evidence>
<organism evidence="1 2">
    <name type="scientific">Enterococcus faecalis ATCC 6055</name>
    <dbReference type="NCBI Taxonomy" id="1169311"/>
    <lineage>
        <taxon>Bacteria</taxon>
        <taxon>Bacillati</taxon>
        <taxon>Bacillota</taxon>
        <taxon>Bacilli</taxon>
        <taxon>Lactobacillales</taxon>
        <taxon>Enterococcaceae</taxon>
        <taxon>Enterococcus</taxon>
    </lineage>
</organism>
<accession>R3KNI8</accession>
<comment type="caution">
    <text evidence="1">The sequence shown here is derived from an EMBL/GenBank/DDBJ whole genome shotgun (WGS) entry which is preliminary data.</text>
</comment>
<name>R3KNI8_ENTFL</name>
<proteinExistence type="predicted"/>
<dbReference type="HOGENOM" id="CLU_093437_0_0_9"/>
<gene>
    <name evidence="1" type="ORF">WOU_02550</name>
</gene>
<sequence>MTMTKEAIQYLMEQGIKPENRLINFDNDERWILIDAAGQGKEILPRVYTAEEPLRINTLSGLVNYIKANLERESKKLIVHIKNEATVSVKGLLEINGERETLAVAQAIIPTFNFDCFMDTETFNIALQSKFVNNKDRGILLKVVGNVAEENVKTTGDDGVSQAVTINQGVASKADVRVPNPVELAPYRTFLEVEQPESQFIFRMKDGPRCAIFEADGGAWRNEAITNIREYLKDELSEEIDSNRITILA</sequence>
<evidence type="ECO:0000313" key="2">
    <source>
        <dbReference type="Proteomes" id="UP000013638"/>
    </source>
</evidence>
<reference evidence="1 2" key="1">
    <citation type="submission" date="2013-02" db="EMBL/GenBank/DDBJ databases">
        <title>The Genome Sequence of Enterococcus faecalis ATCC_6055.</title>
        <authorList>
            <consortium name="The Broad Institute Genome Sequencing Platform"/>
            <consortium name="The Broad Institute Genome Sequencing Center for Infectious Disease"/>
            <person name="Earl A.M."/>
            <person name="Gilmore M.S."/>
            <person name="Lebreton F."/>
            <person name="Walker B."/>
            <person name="Young S.K."/>
            <person name="Zeng Q."/>
            <person name="Gargeya S."/>
            <person name="Fitzgerald M."/>
            <person name="Haas B."/>
            <person name="Abouelleil A."/>
            <person name="Alvarado L."/>
            <person name="Arachchi H.M."/>
            <person name="Berlin A.M."/>
            <person name="Chapman S.B."/>
            <person name="Dewar J."/>
            <person name="Goldberg J."/>
            <person name="Griggs A."/>
            <person name="Gujja S."/>
            <person name="Hansen M."/>
            <person name="Howarth C."/>
            <person name="Imamovic A."/>
            <person name="Larimer J."/>
            <person name="McCowan C."/>
            <person name="Murphy C."/>
            <person name="Neiman D."/>
            <person name="Pearson M."/>
            <person name="Priest M."/>
            <person name="Roberts A."/>
            <person name="Saif S."/>
            <person name="Shea T."/>
            <person name="Sisk P."/>
            <person name="Sykes S."/>
            <person name="Wortman J."/>
            <person name="Nusbaum C."/>
            <person name="Birren B."/>
        </authorList>
    </citation>
    <scope>NUCLEOTIDE SEQUENCE [LARGE SCALE GENOMIC DNA]</scope>
    <source>
        <strain evidence="1 2">ATCC 6055</strain>
    </source>
</reference>
<dbReference type="Proteomes" id="UP000013638">
    <property type="component" value="Unassembled WGS sequence"/>
</dbReference>
<dbReference type="AlphaFoldDB" id="R3KNI8"/>
<protein>
    <recommendedName>
        <fullName evidence="3">Phage protein</fullName>
    </recommendedName>
</protein>
<dbReference type="PATRIC" id="fig|1169311.3.peg.2510"/>